<evidence type="ECO:0000256" key="11">
    <source>
        <dbReference type="ARBA" id="ARBA00022989"/>
    </source>
</evidence>
<comment type="subcellular location">
    <subcellularLocation>
        <location evidence="3">Endomembrane system</location>
        <topology evidence="3">Multi-pass membrane protein</topology>
    </subcellularLocation>
</comment>
<dbReference type="eggNOG" id="COG1287">
    <property type="taxonomic scope" value="Bacteria"/>
</dbReference>
<feature type="transmembrane region" description="Helical" evidence="14">
    <location>
        <begin position="135"/>
        <end position="153"/>
    </location>
</feature>
<feature type="domain" description="STT3 subunit PglB C-terminal" evidence="16">
    <location>
        <begin position="680"/>
        <end position="755"/>
    </location>
</feature>
<feature type="transmembrane region" description="Helical" evidence="14">
    <location>
        <begin position="420"/>
        <end position="442"/>
    </location>
</feature>
<keyword evidence="11 14" id="KW-1133">Transmembrane helix</keyword>
<comment type="cofactor">
    <cofactor evidence="2">
        <name>Mg(2+)</name>
        <dbReference type="ChEBI" id="CHEBI:18420"/>
    </cofactor>
</comment>
<keyword evidence="12 14" id="KW-0472">Membrane</keyword>
<dbReference type="InterPro" id="IPR048307">
    <property type="entry name" value="STT3_N"/>
</dbReference>
<feature type="transmembrane region" description="Helical" evidence="14">
    <location>
        <begin position="369"/>
        <end position="400"/>
    </location>
</feature>
<comment type="similarity">
    <text evidence="5">Belongs to the STT3 family.</text>
</comment>
<organism evidence="18 19">
    <name type="scientific">Campylobacter cuniculorum DSM 23162 = LMG 24588</name>
    <dbReference type="NCBI Taxonomy" id="1121267"/>
    <lineage>
        <taxon>Bacteria</taxon>
        <taxon>Pseudomonadati</taxon>
        <taxon>Campylobacterota</taxon>
        <taxon>Epsilonproteobacteria</taxon>
        <taxon>Campylobacterales</taxon>
        <taxon>Campylobacteraceae</taxon>
        <taxon>Campylobacter</taxon>
    </lineage>
</organism>
<dbReference type="EC" id="2.4.99.19" evidence="18"/>
<evidence type="ECO:0000313" key="18">
    <source>
        <dbReference type="EMBL" id="ARJ56764.1"/>
    </source>
</evidence>
<evidence type="ECO:0000256" key="6">
    <source>
        <dbReference type="ARBA" id="ARBA00022676"/>
    </source>
</evidence>
<dbReference type="PANTHER" id="PTHR13872:SF1">
    <property type="entry name" value="DOLICHYL-DIPHOSPHOOLIGOSACCHARIDE--PROTEIN GLYCOSYLTRANSFERASE SUBUNIT STT3B"/>
    <property type="match status" value="1"/>
</dbReference>
<dbReference type="AlphaFoldDB" id="A0A1W6BXF4"/>
<feature type="domain" description="STT3/PglB/AglB core" evidence="17">
    <location>
        <begin position="538"/>
        <end position="668"/>
    </location>
</feature>
<feature type="transmembrane region" description="Helical" evidence="14">
    <location>
        <begin position="492"/>
        <end position="513"/>
    </location>
</feature>
<dbReference type="InterPro" id="IPR041563">
    <property type="entry name" value="STT3_PglB_C"/>
</dbReference>
<feature type="transmembrane region" description="Helical" evidence="14">
    <location>
        <begin position="466"/>
        <end position="485"/>
    </location>
</feature>
<dbReference type="STRING" id="1121267.CCUN_1171"/>
<feature type="domain" description="Oligosaccharyl transferase STT3 N-terminal" evidence="15">
    <location>
        <begin position="24"/>
        <end position="403"/>
    </location>
</feature>
<keyword evidence="6 18" id="KW-0328">Glycosyltransferase</keyword>
<dbReference type="Pfam" id="PF02516">
    <property type="entry name" value="STT3"/>
    <property type="match status" value="1"/>
</dbReference>
<evidence type="ECO:0000259" key="15">
    <source>
        <dbReference type="Pfam" id="PF02516"/>
    </source>
</evidence>
<dbReference type="Pfam" id="PF18527">
    <property type="entry name" value="STT3_PglB_C"/>
    <property type="match status" value="1"/>
</dbReference>
<dbReference type="GO" id="GO:0046872">
    <property type="term" value="F:metal ion binding"/>
    <property type="evidence" value="ECO:0007669"/>
    <property type="project" value="UniProtKB-KW"/>
</dbReference>
<evidence type="ECO:0000256" key="4">
    <source>
        <dbReference type="ARBA" id="ARBA00004922"/>
    </source>
</evidence>
<feature type="transmembrane region" description="Helical" evidence="14">
    <location>
        <begin position="187"/>
        <end position="204"/>
    </location>
</feature>
<evidence type="ECO:0000256" key="7">
    <source>
        <dbReference type="ARBA" id="ARBA00022679"/>
    </source>
</evidence>
<feature type="transmembrane region" description="Helical" evidence="14">
    <location>
        <begin position="210"/>
        <end position="226"/>
    </location>
</feature>
<feature type="transmembrane region" description="Helical" evidence="14">
    <location>
        <begin position="339"/>
        <end position="357"/>
    </location>
</feature>
<evidence type="ECO:0000256" key="9">
    <source>
        <dbReference type="ARBA" id="ARBA00022723"/>
    </source>
</evidence>
<evidence type="ECO:0000256" key="14">
    <source>
        <dbReference type="SAM" id="Phobius"/>
    </source>
</evidence>
<keyword evidence="7 18" id="KW-0808">Transferase</keyword>
<feature type="transmembrane region" description="Helical" evidence="14">
    <location>
        <begin position="233"/>
        <end position="262"/>
    </location>
</feature>
<gene>
    <name evidence="18" type="primary">pglB</name>
    <name evidence="18" type="ORF">CCUN_1171</name>
</gene>
<comment type="cofactor">
    <cofactor evidence="1">
        <name>Mn(2+)</name>
        <dbReference type="ChEBI" id="CHEBI:29035"/>
    </cofactor>
</comment>
<evidence type="ECO:0000256" key="10">
    <source>
        <dbReference type="ARBA" id="ARBA00022842"/>
    </source>
</evidence>
<reference evidence="18 19" key="1">
    <citation type="submission" date="2017-04" db="EMBL/GenBank/DDBJ databases">
        <title>Complete genome sequence of the Campylobacter cuniculorum type strain LMG24588.</title>
        <authorList>
            <person name="Miller W.G."/>
            <person name="Yee E."/>
            <person name="Revez J."/>
            <person name="Bono J.L."/>
            <person name="Rossi M."/>
        </authorList>
    </citation>
    <scope>NUCLEOTIDE SEQUENCE [LARGE SCALE GENOMIC DNA]</scope>
    <source>
        <strain evidence="18 19">LMG 24588</strain>
    </source>
</reference>
<evidence type="ECO:0000256" key="5">
    <source>
        <dbReference type="ARBA" id="ARBA00010810"/>
    </source>
</evidence>
<dbReference type="UniPathway" id="UPA00378"/>
<evidence type="ECO:0000256" key="3">
    <source>
        <dbReference type="ARBA" id="ARBA00004127"/>
    </source>
</evidence>
<sequence>MQMMKKEFSRSFLNRLNQYYNENFILFMLLAFCFSVLCRLYWVFWASEFAQFFFNEQLMIVSNDGYAFAEGARDMIAGFHQENDLSYYGSSLSALTYYLYKFTPFSFESIILYMSTFFSSLIVVPLILISREYKCVLMGFIAALLASIANSYYNRTMSGYYDTDMLTITLPMFILFFMVRLLEKKDFFSLIALPFFIGIYLWWYPSSYTLNVSLIGFFFIYILVFYRQEKIFYIAVILSLLTLSNIAWFYQSAMIVLLFALFAFKERYFKFSLIAFLIFATLIFLTFSGGIDPILYQLRFYIFRSDESANLTQTFAYFNVSKTIQETENISLDIFMQRISASVAVFLCSLWGFFWFLKEHKSMILSLPMLFLGFLALKSGLRFTIYAVPIMALGFGFLSIQCLNRIERLKYTPNLNKIKYSCWILLLCFFLFALINFLWLLWKNDFVLDKVSYFRIFVDLYFENSFLFLLLLFAIFTPFIINLLYKKRVRQVQIVSVMGILIFALFFALKHIYEYKIATVFNHNEATLLDDFKNKISREDYIVAWWDYGYPIRYYSDVKTLVDGGKHLGKDNFFPSFVLSKEQRAAANMARLSVEYTEKSFKTPYDDLLQEMMKDYGYNNVDLFLASLEKDDFELKTPKTRDIYLYFPARMASIFSTVASFSYVNLETGEFENNFTFSPASYQGEKDGLIYLSNNILLSNDFRSFMFNDKIYTLNSLIELNSVRQKDYKIIPIDENAIFYLFYIKDTNIPFQFILMDKAMFNSAFVQMFFLSNYDENLFELVVNSNEAKIFKLKI</sequence>
<feature type="transmembrane region" description="Helical" evidence="14">
    <location>
        <begin position="165"/>
        <end position="182"/>
    </location>
</feature>
<evidence type="ECO:0000256" key="2">
    <source>
        <dbReference type="ARBA" id="ARBA00001946"/>
    </source>
</evidence>
<proteinExistence type="inferred from homology"/>
<dbReference type="GO" id="GO:0012505">
    <property type="term" value="C:endomembrane system"/>
    <property type="evidence" value="ECO:0007669"/>
    <property type="project" value="UniProtKB-SubCell"/>
</dbReference>
<feature type="transmembrane region" description="Helical" evidence="14">
    <location>
        <begin position="268"/>
        <end position="291"/>
    </location>
</feature>
<dbReference type="Proteomes" id="UP000192902">
    <property type="component" value="Chromosome"/>
</dbReference>
<dbReference type="Pfam" id="PF21436">
    <property type="entry name" value="STT3-PglB_core"/>
    <property type="match status" value="1"/>
</dbReference>
<evidence type="ECO:0000259" key="16">
    <source>
        <dbReference type="Pfam" id="PF18527"/>
    </source>
</evidence>
<dbReference type="InterPro" id="IPR003674">
    <property type="entry name" value="Oligo_trans_STT3"/>
</dbReference>
<keyword evidence="13" id="KW-0464">Manganese</keyword>
<dbReference type="Gene3D" id="3.40.1380.40">
    <property type="match status" value="1"/>
</dbReference>
<dbReference type="PANTHER" id="PTHR13872">
    <property type="entry name" value="DOLICHYL-DIPHOSPHOOLIGOSACCHARIDE--PROTEIN GLYCOSYLTRANSFERASE SUBUNIT"/>
    <property type="match status" value="1"/>
</dbReference>
<dbReference type="InterPro" id="IPR048999">
    <property type="entry name" value="STT3-PglB_core"/>
</dbReference>
<evidence type="ECO:0000313" key="19">
    <source>
        <dbReference type="Proteomes" id="UP000192902"/>
    </source>
</evidence>
<evidence type="ECO:0000256" key="1">
    <source>
        <dbReference type="ARBA" id="ARBA00001936"/>
    </source>
</evidence>
<feature type="transmembrane region" description="Helical" evidence="14">
    <location>
        <begin position="24"/>
        <end position="44"/>
    </location>
</feature>
<name>A0A1W6BXF4_9BACT</name>
<evidence type="ECO:0000259" key="17">
    <source>
        <dbReference type="Pfam" id="PF21436"/>
    </source>
</evidence>
<dbReference type="KEGG" id="ccun:CCUN_1171"/>
<dbReference type="GO" id="GO:0016020">
    <property type="term" value="C:membrane"/>
    <property type="evidence" value="ECO:0007669"/>
    <property type="project" value="InterPro"/>
</dbReference>
<dbReference type="GO" id="GO:0004576">
    <property type="term" value="F:oligosaccharyl transferase activity"/>
    <property type="evidence" value="ECO:0007669"/>
    <property type="project" value="InterPro"/>
</dbReference>
<keyword evidence="9" id="KW-0479">Metal-binding</keyword>
<evidence type="ECO:0000256" key="13">
    <source>
        <dbReference type="ARBA" id="ARBA00023211"/>
    </source>
</evidence>
<evidence type="ECO:0000256" key="12">
    <source>
        <dbReference type="ARBA" id="ARBA00023136"/>
    </source>
</evidence>
<comment type="pathway">
    <text evidence="4">Protein modification; protein glycosylation.</text>
</comment>
<protein>
    <submittedName>
        <fullName evidence="18">Undecaprenyl-diphosphooligosaccharide--protein glycotransferase</fullName>
        <ecNumber evidence="18">2.4.99.19</ecNumber>
    </submittedName>
</protein>
<evidence type="ECO:0000256" key="8">
    <source>
        <dbReference type="ARBA" id="ARBA00022692"/>
    </source>
</evidence>
<keyword evidence="8 14" id="KW-0812">Transmembrane</keyword>
<feature type="transmembrane region" description="Helical" evidence="14">
    <location>
        <begin position="110"/>
        <end position="128"/>
    </location>
</feature>
<keyword evidence="10" id="KW-0460">Magnesium</keyword>
<accession>A0A1W6BXF4</accession>
<dbReference type="EMBL" id="CP020867">
    <property type="protein sequence ID" value="ARJ56764.1"/>
    <property type="molecule type" value="Genomic_DNA"/>
</dbReference>